<feature type="transmembrane region" description="Helical" evidence="1">
    <location>
        <begin position="157"/>
        <end position="181"/>
    </location>
</feature>
<comment type="caution">
    <text evidence="2">The sequence shown here is derived from an EMBL/GenBank/DDBJ whole genome shotgun (WGS) entry which is preliminary data.</text>
</comment>
<dbReference type="RefSeq" id="WP_186888460.1">
    <property type="nucleotide sequence ID" value="NZ_JACONZ010000004.1"/>
</dbReference>
<keyword evidence="1" id="KW-1133">Transmembrane helix</keyword>
<feature type="transmembrane region" description="Helical" evidence="1">
    <location>
        <begin position="17"/>
        <end position="36"/>
    </location>
</feature>
<dbReference type="PANTHER" id="PTHR37305">
    <property type="entry name" value="INTEGRAL MEMBRANE PROTEIN-RELATED"/>
    <property type="match status" value="1"/>
</dbReference>
<feature type="transmembrane region" description="Helical" evidence="1">
    <location>
        <begin position="188"/>
        <end position="207"/>
    </location>
</feature>
<keyword evidence="3" id="KW-1185">Reference proteome</keyword>
<dbReference type="Proteomes" id="UP000659630">
    <property type="component" value="Unassembled WGS sequence"/>
</dbReference>
<evidence type="ECO:0000256" key="1">
    <source>
        <dbReference type="SAM" id="Phobius"/>
    </source>
</evidence>
<reference evidence="2" key="1">
    <citation type="submission" date="2020-08" db="EMBL/GenBank/DDBJ databases">
        <title>Genome public.</title>
        <authorList>
            <person name="Liu C."/>
            <person name="Sun Q."/>
        </authorList>
    </citation>
    <scope>NUCLEOTIDE SEQUENCE</scope>
    <source>
        <strain evidence="2">BX8</strain>
    </source>
</reference>
<keyword evidence="1" id="KW-0812">Transmembrane</keyword>
<keyword evidence="1" id="KW-0472">Membrane</keyword>
<dbReference type="AlphaFoldDB" id="A0A923IAH9"/>
<feature type="transmembrane region" description="Helical" evidence="1">
    <location>
        <begin position="123"/>
        <end position="145"/>
    </location>
</feature>
<feature type="transmembrane region" description="Helical" evidence="1">
    <location>
        <begin position="238"/>
        <end position="259"/>
    </location>
</feature>
<sequence>MINKTLFAREVRSSYKLLLIFLAVLALYGSMIVVMFDPKLGDSLNLMAESMPQLFAAFGMLDVGATLTQFIVNYLYGFLLIAFPLVFIVLLSNRLVARYVDRGSMAYLLATPNRRGRLARTQALVLLLACLCMVLWMTGLCWALSSALFPGELDTGRFLAVNAALYALLIFLSGVCFCASCCCNDTRWSCGIGAGAGIAFLLIQMISQAGEKFEGLKYIDPLTLFAPKELVAGESWPIWGALALAVSGLALMGAGIVAFSRRDLPV</sequence>
<feature type="transmembrane region" description="Helical" evidence="1">
    <location>
        <begin position="74"/>
        <end position="96"/>
    </location>
</feature>
<evidence type="ECO:0000313" key="2">
    <source>
        <dbReference type="EMBL" id="MBC5582104.1"/>
    </source>
</evidence>
<organism evidence="2 3">
    <name type="scientific">Anaerofilum hominis</name>
    <dbReference type="NCBI Taxonomy" id="2763016"/>
    <lineage>
        <taxon>Bacteria</taxon>
        <taxon>Bacillati</taxon>
        <taxon>Bacillota</taxon>
        <taxon>Clostridia</taxon>
        <taxon>Eubacteriales</taxon>
        <taxon>Oscillospiraceae</taxon>
        <taxon>Anaerofilum</taxon>
    </lineage>
</organism>
<accession>A0A923IAH9</accession>
<evidence type="ECO:0000313" key="3">
    <source>
        <dbReference type="Proteomes" id="UP000659630"/>
    </source>
</evidence>
<dbReference type="EMBL" id="JACONZ010000004">
    <property type="protein sequence ID" value="MBC5582104.1"/>
    <property type="molecule type" value="Genomic_DNA"/>
</dbReference>
<gene>
    <name evidence="2" type="ORF">H8S23_11360</name>
</gene>
<proteinExistence type="predicted"/>
<dbReference type="PANTHER" id="PTHR37305:SF2">
    <property type="entry name" value="BACITRACIN TRANSPORT PERMEASE PROTEIN BCRB"/>
    <property type="match status" value="1"/>
</dbReference>
<name>A0A923IAH9_9FIRM</name>
<protein>
    <submittedName>
        <fullName evidence="2">ABC transporter permease</fullName>
    </submittedName>
</protein>